<name>A0A9X2DT07_9BACI</name>
<dbReference type="EMBL" id="JAMBOL010000018">
    <property type="protein sequence ID" value="MCM3715620.1"/>
    <property type="molecule type" value="Genomic_DNA"/>
</dbReference>
<dbReference type="AlphaFoldDB" id="A0A9X2DT07"/>
<dbReference type="Pfam" id="PF12784">
    <property type="entry name" value="PDDEXK_2"/>
    <property type="match status" value="1"/>
</dbReference>
<evidence type="ECO:0000313" key="2">
    <source>
        <dbReference type="EMBL" id="MCM3715620.1"/>
    </source>
</evidence>
<proteinExistence type="predicted"/>
<reference evidence="2" key="1">
    <citation type="submission" date="2022-05" db="EMBL/GenBank/DDBJ databases">
        <title>Comparative Genomics of Spacecraft Associated Microbes.</title>
        <authorList>
            <person name="Tran M.T."/>
            <person name="Wright A."/>
            <person name="Seuylemezian A."/>
            <person name="Eisen J."/>
            <person name="Coil D."/>
        </authorList>
    </citation>
    <scope>NUCLEOTIDE SEQUENCE</scope>
    <source>
        <strain evidence="2">214.1.1</strain>
    </source>
</reference>
<organism evidence="2 3">
    <name type="scientific">Halalkalibacter oceani</name>
    <dbReference type="NCBI Taxonomy" id="1653776"/>
    <lineage>
        <taxon>Bacteria</taxon>
        <taxon>Bacillati</taxon>
        <taxon>Bacillota</taxon>
        <taxon>Bacilli</taxon>
        <taxon>Bacillales</taxon>
        <taxon>Bacillaceae</taxon>
        <taxon>Halalkalibacter</taxon>
    </lineage>
</organism>
<sequence length="337" mass="40024">METKLLRRVSLHRLMDLKVDYAFKQLFGTEKNKAITVVFLNAILRRSGRDSIQDVSFKNNENSGEYEGDKQSRLDILALTNNQEWVNIEIQFTNQYDMIKRSLYYWAGIYRYPMKKGMGYRQLTPAIAITIMNFSLFDQTDRFHTSYHLYEDTEQFKLTDMMEFHFLEMPKLMSKWKANKLDPWNDALARWMLLLGIVDHRQGHVYEDIYQELEEIAMKDDVLKTAFQGWDQLSATEEEVLAYEARLKQVLDEEAAKREAELREQEALQKGLEQGKREGERERLIRSTVNFLEARFPEEDKGTILERLNAMTDIEELDQRQKEVFRAESWAEVKRIL</sequence>
<protein>
    <submittedName>
        <fullName evidence="2">Rpn family recombination-promoting nuclease/putative transposase</fullName>
    </submittedName>
</protein>
<keyword evidence="1" id="KW-0175">Coiled coil</keyword>
<dbReference type="PANTHER" id="PTHR41317:SF1">
    <property type="entry name" value="PD-(D_E)XK NUCLEASE FAMILY TRANSPOSASE"/>
    <property type="match status" value="1"/>
</dbReference>
<evidence type="ECO:0000313" key="3">
    <source>
        <dbReference type="Proteomes" id="UP001139179"/>
    </source>
</evidence>
<evidence type="ECO:0000256" key="1">
    <source>
        <dbReference type="SAM" id="Coils"/>
    </source>
</evidence>
<dbReference type="InterPro" id="IPR010106">
    <property type="entry name" value="RpnA"/>
</dbReference>
<feature type="coiled-coil region" evidence="1">
    <location>
        <begin position="233"/>
        <end position="268"/>
    </location>
</feature>
<dbReference type="PANTHER" id="PTHR41317">
    <property type="entry name" value="PD-(D_E)XK NUCLEASE FAMILY TRANSPOSASE"/>
    <property type="match status" value="1"/>
</dbReference>
<dbReference type="RefSeq" id="WP_251224354.1">
    <property type="nucleotide sequence ID" value="NZ_JAMBOL010000018.1"/>
</dbReference>
<dbReference type="Proteomes" id="UP001139179">
    <property type="component" value="Unassembled WGS sequence"/>
</dbReference>
<gene>
    <name evidence="2" type="ORF">M3202_16255</name>
</gene>
<keyword evidence="3" id="KW-1185">Reference proteome</keyword>
<accession>A0A9X2DT07</accession>
<comment type="caution">
    <text evidence="2">The sequence shown here is derived from an EMBL/GenBank/DDBJ whole genome shotgun (WGS) entry which is preliminary data.</text>
</comment>
<dbReference type="NCBIfam" id="TIGR01784">
    <property type="entry name" value="T_den_put_tspse"/>
    <property type="match status" value="1"/>
</dbReference>